<comment type="caution">
    <text evidence="2">The sequence shown here is derived from an EMBL/GenBank/DDBJ whole genome shotgun (WGS) entry which is preliminary data.</text>
</comment>
<evidence type="ECO:0000256" key="1">
    <source>
        <dbReference type="SAM" id="MobiDB-lite"/>
    </source>
</evidence>
<dbReference type="EMBL" id="JAAKFY010000004">
    <property type="protein sequence ID" value="KAF3858861.1"/>
    <property type="molecule type" value="Genomic_DNA"/>
</dbReference>
<keyword evidence="3" id="KW-1185">Reference proteome</keyword>
<protein>
    <submittedName>
        <fullName evidence="2">Uncharacterized protein</fullName>
    </submittedName>
</protein>
<feature type="region of interest" description="Disordered" evidence="1">
    <location>
        <begin position="30"/>
        <end position="53"/>
    </location>
</feature>
<organism evidence="2 3">
    <name type="scientific">Dissostichus mawsoni</name>
    <name type="common">Antarctic cod</name>
    <dbReference type="NCBI Taxonomy" id="36200"/>
    <lineage>
        <taxon>Eukaryota</taxon>
        <taxon>Metazoa</taxon>
        <taxon>Chordata</taxon>
        <taxon>Craniata</taxon>
        <taxon>Vertebrata</taxon>
        <taxon>Euteleostomi</taxon>
        <taxon>Actinopterygii</taxon>
        <taxon>Neopterygii</taxon>
        <taxon>Teleostei</taxon>
        <taxon>Neoteleostei</taxon>
        <taxon>Acanthomorphata</taxon>
        <taxon>Eupercaria</taxon>
        <taxon>Perciformes</taxon>
        <taxon>Notothenioidei</taxon>
        <taxon>Nototheniidae</taxon>
        <taxon>Dissostichus</taxon>
    </lineage>
</organism>
<gene>
    <name evidence="2" type="ORF">F7725_012062</name>
</gene>
<reference evidence="2 3" key="1">
    <citation type="submission" date="2020-03" db="EMBL/GenBank/DDBJ databases">
        <title>Dissostichus mawsoni Genome sequencing and assembly.</title>
        <authorList>
            <person name="Park H."/>
        </authorList>
    </citation>
    <scope>NUCLEOTIDE SEQUENCE [LARGE SCALE GENOMIC DNA]</scope>
    <source>
        <strain evidence="2">DM0001</strain>
        <tissue evidence="2">Muscle</tissue>
    </source>
</reference>
<proteinExistence type="predicted"/>
<evidence type="ECO:0000313" key="3">
    <source>
        <dbReference type="Proteomes" id="UP000518266"/>
    </source>
</evidence>
<sequence>MQTTILQMFKRKERDEETQNVLKIRKTTPTDDTVEARGRKRRLSQKKWQQVPQKPPQVMLALLHTLLYGKKNNMNSSNRKMNGCMLTMEG</sequence>
<accession>A0A7J5ZCI9</accession>
<dbReference type="Proteomes" id="UP000518266">
    <property type="component" value="Unassembled WGS sequence"/>
</dbReference>
<dbReference type="AlphaFoldDB" id="A0A7J5ZCI9"/>
<evidence type="ECO:0000313" key="2">
    <source>
        <dbReference type="EMBL" id="KAF3858861.1"/>
    </source>
</evidence>
<name>A0A7J5ZCI9_DISMA</name>